<dbReference type="InterPro" id="IPR050098">
    <property type="entry name" value="TFPI/VKTCI-like"/>
</dbReference>
<reference evidence="4 5" key="1">
    <citation type="submission" date="2023-05" db="EMBL/GenBank/DDBJ databases">
        <title>B98-5 Cell Line De Novo Hybrid Assembly: An Optical Mapping Approach.</title>
        <authorList>
            <person name="Kananen K."/>
            <person name="Auerbach J.A."/>
            <person name="Kautto E."/>
            <person name="Blachly J.S."/>
        </authorList>
    </citation>
    <scope>NUCLEOTIDE SEQUENCE [LARGE SCALE GENOMIC DNA]</scope>
    <source>
        <strain evidence="4">B95-8</strain>
        <tissue evidence="4">Cell line</tissue>
    </source>
</reference>
<comment type="caution">
    <text evidence="4">The sequence shown here is derived from an EMBL/GenBank/DDBJ whole genome shotgun (WGS) entry which is preliminary data.</text>
</comment>
<feature type="region of interest" description="Disordered" evidence="2">
    <location>
        <begin position="135"/>
        <end position="158"/>
    </location>
</feature>
<dbReference type="CDD" id="cd22607">
    <property type="entry name" value="Kunitz_ABPP-like"/>
    <property type="match status" value="1"/>
</dbReference>
<evidence type="ECO:0000259" key="3">
    <source>
        <dbReference type="PROSITE" id="PS50279"/>
    </source>
</evidence>
<dbReference type="Pfam" id="PF00014">
    <property type="entry name" value="Kunitz_BPTI"/>
    <property type="match status" value="1"/>
</dbReference>
<gene>
    <name evidence="4" type="ORF">P7K49_032150</name>
</gene>
<dbReference type="InterPro" id="IPR020901">
    <property type="entry name" value="Prtase_inh_Kunz-CS"/>
</dbReference>
<dbReference type="InterPro" id="IPR002223">
    <property type="entry name" value="Kunitz_BPTI"/>
</dbReference>
<name>A0ABQ9TY78_SAGOE</name>
<dbReference type="SUPFAM" id="SSF57362">
    <property type="entry name" value="BPTI-like"/>
    <property type="match status" value="1"/>
</dbReference>
<proteinExistence type="predicted"/>
<organism evidence="4 5">
    <name type="scientific">Saguinus oedipus</name>
    <name type="common">Cotton-top tamarin</name>
    <name type="synonym">Oedipomidas oedipus</name>
    <dbReference type="NCBI Taxonomy" id="9490"/>
    <lineage>
        <taxon>Eukaryota</taxon>
        <taxon>Metazoa</taxon>
        <taxon>Chordata</taxon>
        <taxon>Craniata</taxon>
        <taxon>Vertebrata</taxon>
        <taxon>Euteleostomi</taxon>
        <taxon>Mammalia</taxon>
        <taxon>Eutheria</taxon>
        <taxon>Euarchontoglires</taxon>
        <taxon>Primates</taxon>
        <taxon>Haplorrhini</taxon>
        <taxon>Platyrrhini</taxon>
        <taxon>Cebidae</taxon>
        <taxon>Callitrichinae</taxon>
        <taxon>Saguinus</taxon>
    </lineage>
</organism>
<keyword evidence="1" id="KW-1015">Disulfide bond</keyword>
<keyword evidence="5" id="KW-1185">Reference proteome</keyword>
<evidence type="ECO:0000256" key="2">
    <source>
        <dbReference type="SAM" id="MobiDB-lite"/>
    </source>
</evidence>
<dbReference type="EMBL" id="JASSZA010000018">
    <property type="protein sequence ID" value="KAK2089484.1"/>
    <property type="molecule type" value="Genomic_DNA"/>
</dbReference>
<accession>A0ABQ9TY78</accession>
<evidence type="ECO:0000313" key="5">
    <source>
        <dbReference type="Proteomes" id="UP001266305"/>
    </source>
</evidence>
<dbReference type="PANTHER" id="PTHR10083:SF375">
    <property type="entry name" value="BPTI_KUNITZ INHIBITOR DOMAIN-CONTAINING PROTEIN"/>
    <property type="match status" value="1"/>
</dbReference>
<dbReference type="Proteomes" id="UP001266305">
    <property type="component" value="Unassembled WGS sequence"/>
</dbReference>
<dbReference type="InterPro" id="IPR036880">
    <property type="entry name" value="Kunitz_BPTI_sf"/>
</dbReference>
<evidence type="ECO:0000313" key="4">
    <source>
        <dbReference type="EMBL" id="KAK2089484.1"/>
    </source>
</evidence>
<sequence>MALMMDDNELDAFVAMFPSENHVCSEQAETGPCRAMISRWYFDVTEGKCAPFFYGGCGGNRNNFDTEEYCMAVCGSVMSQSLLKTTQEPLTREPIKLMVIQMQMEDSFQRKGAELEGVDLTPCRIEGGKKIDFSAHQNGPDVMKQTGTPPENMKRIRT</sequence>
<dbReference type="PRINTS" id="PR00759">
    <property type="entry name" value="BASICPTASE"/>
</dbReference>
<feature type="domain" description="BPTI/Kunitz inhibitor" evidence="3">
    <location>
        <begin position="24"/>
        <end position="74"/>
    </location>
</feature>
<dbReference type="SMART" id="SM00131">
    <property type="entry name" value="KU"/>
    <property type="match status" value="1"/>
</dbReference>
<dbReference type="PROSITE" id="PS50279">
    <property type="entry name" value="BPTI_KUNITZ_2"/>
    <property type="match status" value="1"/>
</dbReference>
<dbReference type="Gene3D" id="4.10.410.10">
    <property type="entry name" value="Pancreatic trypsin inhibitor Kunitz domain"/>
    <property type="match status" value="1"/>
</dbReference>
<protein>
    <recommendedName>
        <fullName evidence="3">BPTI/Kunitz inhibitor domain-containing protein</fullName>
    </recommendedName>
</protein>
<evidence type="ECO:0000256" key="1">
    <source>
        <dbReference type="ARBA" id="ARBA00023157"/>
    </source>
</evidence>
<dbReference type="PROSITE" id="PS00280">
    <property type="entry name" value="BPTI_KUNITZ_1"/>
    <property type="match status" value="1"/>
</dbReference>
<dbReference type="PANTHER" id="PTHR10083">
    <property type="entry name" value="KUNITZ-TYPE PROTEASE INHIBITOR-RELATED"/>
    <property type="match status" value="1"/>
</dbReference>